<organism evidence="1 2">
    <name type="scientific">Pseudomonas syringae pv. actinidiae</name>
    <dbReference type="NCBI Taxonomy" id="103796"/>
    <lineage>
        <taxon>Bacteria</taxon>
        <taxon>Pseudomonadati</taxon>
        <taxon>Pseudomonadota</taxon>
        <taxon>Gammaproteobacteria</taxon>
        <taxon>Pseudomonadales</taxon>
        <taxon>Pseudomonadaceae</taxon>
        <taxon>Pseudomonas</taxon>
        <taxon>Pseudomonas syringae</taxon>
    </lineage>
</organism>
<sequence>MRGREDKQFGQRIQGNQIRVINITGKHQIRRFDSILLRKCEQLHSLLGMQLTGDNQLVAILQGLWQRAVGLKQTREVLPRIKATRCVENEFRLDAETLKHR</sequence>
<gene>
    <name evidence="1" type="ORF">KPSA1_01372</name>
</gene>
<proteinExistence type="predicted"/>
<accession>A0A2V0Q5P5</accession>
<name>A0A2V0Q5P5_PSESF</name>
<dbReference type="Proteomes" id="UP000247480">
    <property type="component" value="Unassembled WGS sequence"/>
</dbReference>
<protein>
    <submittedName>
        <fullName evidence="1">Uncharacterized conserved protein</fullName>
    </submittedName>
</protein>
<dbReference type="AlphaFoldDB" id="A0A2V0Q5P5"/>
<comment type="caution">
    <text evidence="1">The sequence shown here is derived from an EMBL/GenBank/DDBJ whole genome shotgun (WGS) entry which is preliminary data.</text>
</comment>
<evidence type="ECO:0000313" key="2">
    <source>
        <dbReference type="Proteomes" id="UP000247480"/>
    </source>
</evidence>
<dbReference type="EMBL" id="BGJZ01000066">
    <property type="protein sequence ID" value="GBH08006.1"/>
    <property type="molecule type" value="Genomic_DNA"/>
</dbReference>
<reference evidence="1 2" key="1">
    <citation type="submission" date="2018-04" db="EMBL/GenBank/DDBJ databases">
        <title>Draft genome sequence of Pseudomonas syringae pv. actinidiae biovar 1 strains isolated from kiwifruit in Kagawa prefecture.</title>
        <authorList>
            <person name="Tabuchi M."/>
            <person name="Saito M."/>
            <person name="Fujiwara S."/>
            <person name="Sasa N."/>
            <person name="Akimitsu K."/>
            <person name="Gomi K."/>
            <person name="Konishi-Sugita S."/>
            <person name="Hamano K."/>
            <person name="Kataoka I."/>
        </authorList>
    </citation>
    <scope>NUCLEOTIDE SEQUENCE [LARGE SCALE GENOMIC DNA]</scope>
    <source>
        <strain evidence="1 2">MAFF212206</strain>
    </source>
</reference>
<evidence type="ECO:0000313" key="1">
    <source>
        <dbReference type="EMBL" id="GBH08006.1"/>
    </source>
</evidence>